<keyword evidence="3" id="KW-1185">Reference proteome</keyword>
<gene>
    <name evidence="2" type="ORF">MCYG_06803</name>
</gene>
<dbReference type="EMBL" id="DS995706">
    <property type="protein sequence ID" value="EEQ33984.1"/>
    <property type="molecule type" value="Genomic_DNA"/>
</dbReference>
<organism evidence="2 3">
    <name type="scientific">Arthroderma otae (strain ATCC MYA-4605 / CBS 113480)</name>
    <name type="common">Microsporum canis</name>
    <dbReference type="NCBI Taxonomy" id="554155"/>
    <lineage>
        <taxon>Eukaryota</taxon>
        <taxon>Fungi</taxon>
        <taxon>Dikarya</taxon>
        <taxon>Ascomycota</taxon>
        <taxon>Pezizomycotina</taxon>
        <taxon>Eurotiomycetes</taxon>
        <taxon>Eurotiomycetidae</taxon>
        <taxon>Onygenales</taxon>
        <taxon>Arthrodermataceae</taxon>
        <taxon>Microsporum</taxon>
    </lineage>
</organism>
<evidence type="ECO:0000313" key="2">
    <source>
        <dbReference type="EMBL" id="EEQ33984.1"/>
    </source>
</evidence>
<proteinExistence type="predicted"/>
<protein>
    <submittedName>
        <fullName evidence="2">Uncharacterized protein</fullName>
    </submittedName>
</protein>
<dbReference type="HOGENOM" id="CLU_1634971_0_0_1"/>
<accession>C5FVQ0</accession>
<feature type="region of interest" description="Disordered" evidence="1">
    <location>
        <begin position="66"/>
        <end position="177"/>
    </location>
</feature>
<dbReference type="GeneID" id="9222229"/>
<feature type="compositionally biased region" description="Acidic residues" evidence="1">
    <location>
        <begin position="168"/>
        <end position="177"/>
    </location>
</feature>
<name>C5FVQ0_ARTOC</name>
<dbReference type="OMA" id="MECFKHI"/>
<dbReference type="Proteomes" id="UP000002035">
    <property type="component" value="Unassembled WGS sequence"/>
</dbReference>
<evidence type="ECO:0000313" key="3">
    <source>
        <dbReference type="Proteomes" id="UP000002035"/>
    </source>
</evidence>
<feature type="compositionally biased region" description="Basic and acidic residues" evidence="1">
    <location>
        <begin position="101"/>
        <end position="111"/>
    </location>
</feature>
<dbReference type="OrthoDB" id="5421770at2759"/>
<feature type="compositionally biased region" description="Basic and acidic residues" evidence="1">
    <location>
        <begin position="138"/>
        <end position="167"/>
    </location>
</feature>
<evidence type="ECO:0000256" key="1">
    <source>
        <dbReference type="SAM" id="MobiDB-lite"/>
    </source>
</evidence>
<dbReference type="VEuPathDB" id="FungiDB:MCYG_06803"/>
<dbReference type="AlphaFoldDB" id="C5FVQ0"/>
<feature type="compositionally biased region" description="Basic residues" evidence="1">
    <location>
        <begin position="118"/>
        <end position="133"/>
    </location>
</feature>
<dbReference type="RefSeq" id="XP_002844839.1">
    <property type="nucleotide sequence ID" value="XM_002844793.1"/>
</dbReference>
<reference evidence="3" key="1">
    <citation type="journal article" date="2012" name="MBio">
        <title>Comparative genome analysis of Trichophyton rubrum and related dermatophytes reveals candidate genes involved in infection.</title>
        <authorList>
            <person name="Martinez D.A."/>
            <person name="Oliver B.G."/>
            <person name="Graeser Y."/>
            <person name="Goldberg J.M."/>
            <person name="Li W."/>
            <person name="Martinez-Rossi N.M."/>
            <person name="Monod M."/>
            <person name="Shelest E."/>
            <person name="Barton R.C."/>
            <person name="Birch E."/>
            <person name="Brakhage A.A."/>
            <person name="Chen Z."/>
            <person name="Gurr S.J."/>
            <person name="Heiman D."/>
            <person name="Heitman J."/>
            <person name="Kosti I."/>
            <person name="Rossi A."/>
            <person name="Saif S."/>
            <person name="Samalova M."/>
            <person name="Saunders C.W."/>
            <person name="Shea T."/>
            <person name="Summerbell R.C."/>
            <person name="Xu J."/>
            <person name="Young S."/>
            <person name="Zeng Q."/>
            <person name="Birren B.W."/>
            <person name="Cuomo C.A."/>
            <person name="White T.C."/>
        </authorList>
    </citation>
    <scope>NUCLEOTIDE SEQUENCE [LARGE SCALE GENOMIC DNA]</scope>
    <source>
        <strain evidence="3">ATCC MYA-4605 / CBS 113480</strain>
    </source>
</reference>
<dbReference type="eggNOG" id="ENOG502RPBG">
    <property type="taxonomic scope" value="Eukaryota"/>
</dbReference>
<sequence length="177" mass="18478">MADTTVENSGEAPSKQTSDIAFMAECFKHLQGPFNVDLPAMAEALGYKNHNSVGNRLRAIKKKWGIGTGDGAEAGSEGTPTATTPKTPRKGAKAARGPVKAKAETDGEEAKANGSPAKRGRKPAANSGRKRKAANATADEKENVDPATEDKANEAEIKAETEVTAKDADDDAEETVV</sequence>